<dbReference type="PROSITE" id="PS00678">
    <property type="entry name" value="WD_REPEATS_1"/>
    <property type="match status" value="1"/>
</dbReference>
<dbReference type="PRINTS" id="PR00320">
    <property type="entry name" value="GPROTEINBRPT"/>
</dbReference>
<accession>A0A812CUV6</accession>
<dbReference type="InterPro" id="IPR019775">
    <property type="entry name" value="WD40_repeat_CS"/>
</dbReference>
<evidence type="ECO:0000256" key="3">
    <source>
        <dbReference type="PROSITE-ProRule" id="PRU00221"/>
    </source>
</evidence>
<evidence type="ECO:0000313" key="5">
    <source>
        <dbReference type="Proteomes" id="UP000597762"/>
    </source>
</evidence>
<evidence type="ECO:0000256" key="2">
    <source>
        <dbReference type="ARBA" id="ARBA00022737"/>
    </source>
</evidence>
<dbReference type="OrthoDB" id="538223at2759"/>
<keyword evidence="2" id="KW-0677">Repeat</keyword>
<dbReference type="InterPro" id="IPR036322">
    <property type="entry name" value="WD40_repeat_dom_sf"/>
</dbReference>
<evidence type="ECO:0000256" key="1">
    <source>
        <dbReference type="ARBA" id="ARBA00022574"/>
    </source>
</evidence>
<gene>
    <name evidence="4" type="ORF">SPHA_40636</name>
</gene>
<dbReference type="SMART" id="SM00320">
    <property type="entry name" value="WD40"/>
    <property type="match status" value="3"/>
</dbReference>
<protein>
    <submittedName>
        <fullName evidence="4">FBXW2</fullName>
    </submittedName>
</protein>
<reference evidence="4" key="1">
    <citation type="submission" date="2021-01" db="EMBL/GenBank/DDBJ databases">
        <authorList>
            <person name="Li R."/>
            <person name="Bekaert M."/>
        </authorList>
    </citation>
    <scope>NUCLEOTIDE SEQUENCE</scope>
    <source>
        <strain evidence="4">Farmed</strain>
    </source>
</reference>
<dbReference type="PANTHER" id="PTHR44436:SF1">
    <property type="entry name" value="F-BOX_WD REPEAT-CONTAINING PROTEIN 2"/>
    <property type="match status" value="1"/>
</dbReference>
<dbReference type="EMBL" id="CAHIKZ030001924">
    <property type="protein sequence ID" value="CAE1277392.1"/>
    <property type="molecule type" value="Genomic_DNA"/>
</dbReference>
<dbReference type="InterPro" id="IPR015943">
    <property type="entry name" value="WD40/YVTN_repeat-like_dom_sf"/>
</dbReference>
<evidence type="ECO:0000313" key="4">
    <source>
        <dbReference type="EMBL" id="CAE1277392.1"/>
    </source>
</evidence>
<comment type="caution">
    <text evidence="4">The sequence shown here is derived from an EMBL/GenBank/DDBJ whole genome shotgun (WGS) entry which is preliminary data.</text>
</comment>
<feature type="repeat" description="WD" evidence="3">
    <location>
        <begin position="70"/>
        <end position="111"/>
    </location>
</feature>
<proteinExistence type="predicted"/>
<dbReference type="PANTHER" id="PTHR44436">
    <property type="entry name" value="F-BOX/WD REPEAT-CONTAINING PROTEIN 2"/>
    <property type="match status" value="1"/>
</dbReference>
<dbReference type="PROSITE" id="PS50294">
    <property type="entry name" value="WD_REPEATS_REGION"/>
    <property type="match status" value="2"/>
</dbReference>
<dbReference type="Pfam" id="PF00400">
    <property type="entry name" value="WD40"/>
    <property type="match status" value="2"/>
</dbReference>
<dbReference type="Gene3D" id="2.130.10.10">
    <property type="entry name" value="YVTN repeat-like/Quinoprotein amine dehydrogenase"/>
    <property type="match status" value="1"/>
</dbReference>
<sequence length="328" mass="36933">MAIHYHDGKIVTGSDDHTVKVWDCHTEECGFTLHTQTVSDVRLENNFIYTSSFDGSAESWQIPQGFHKRYIGHVSAVFSIDICLELSILVSGSADLTMKVWDISSAQLLATLAGHHKGWVVKVKVLSHGPNHPYTLVSADKKICCIWEMSFDHQVSQVQLVHHPDHQIVPHLLFKGTHLMRICFMSDDGKHGFINTYRLDHNLTLIKHHKLPHSVLCVQLLLGVGSKFALVLNKMYGEEYLSVFKLHNNKLIMRKPFPAIRPTSGGTSVTVGPTDWLDGFTSDPPTGVVLGACLKNHNIYLLKWNCEIPEDAEEQFLKIPVRVNIPFN</sequence>
<dbReference type="InterPro" id="IPR042627">
    <property type="entry name" value="FBXW2"/>
</dbReference>
<dbReference type="InterPro" id="IPR001680">
    <property type="entry name" value="WD40_rpt"/>
</dbReference>
<dbReference type="PROSITE" id="PS50082">
    <property type="entry name" value="WD_REPEATS_2"/>
    <property type="match status" value="2"/>
</dbReference>
<dbReference type="SUPFAM" id="SSF50978">
    <property type="entry name" value="WD40 repeat-like"/>
    <property type="match status" value="1"/>
</dbReference>
<keyword evidence="1 3" id="KW-0853">WD repeat</keyword>
<organism evidence="4 5">
    <name type="scientific">Acanthosepion pharaonis</name>
    <name type="common">Pharaoh cuttlefish</name>
    <name type="synonym">Sepia pharaonis</name>
    <dbReference type="NCBI Taxonomy" id="158019"/>
    <lineage>
        <taxon>Eukaryota</taxon>
        <taxon>Metazoa</taxon>
        <taxon>Spiralia</taxon>
        <taxon>Lophotrochozoa</taxon>
        <taxon>Mollusca</taxon>
        <taxon>Cephalopoda</taxon>
        <taxon>Coleoidea</taxon>
        <taxon>Decapodiformes</taxon>
        <taxon>Sepiida</taxon>
        <taxon>Sepiina</taxon>
        <taxon>Sepiidae</taxon>
        <taxon>Acanthosepion</taxon>
    </lineage>
</organism>
<keyword evidence="5" id="KW-1185">Reference proteome</keyword>
<name>A0A812CUV6_ACAPH</name>
<dbReference type="AlphaFoldDB" id="A0A812CUV6"/>
<feature type="repeat" description="WD" evidence="3">
    <location>
        <begin position="1"/>
        <end position="23"/>
    </location>
</feature>
<dbReference type="Proteomes" id="UP000597762">
    <property type="component" value="Unassembled WGS sequence"/>
</dbReference>
<dbReference type="InterPro" id="IPR020472">
    <property type="entry name" value="WD40_PAC1"/>
</dbReference>